<comment type="caution">
    <text evidence="1">The sequence shown here is derived from an EMBL/GenBank/DDBJ whole genome shotgun (WGS) entry which is preliminary data.</text>
</comment>
<name>A0A831LZC6_9EURY</name>
<dbReference type="EMBL" id="DSBY01000175">
    <property type="protein sequence ID" value="HDS63322.1"/>
    <property type="molecule type" value="Genomic_DNA"/>
</dbReference>
<dbReference type="AlphaFoldDB" id="A0A831LZC6"/>
<protein>
    <submittedName>
        <fullName evidence="1">Hydrocarbon binding protein (Contains V4R domain)</fullName>
    </submittedName>
</protein>
<proteinExistence type="predicted"/>
<feature type="non-terminal residue" evidence="1">
    <location>
        <position position="143"/>
    </location>
</feature>
<organism evidence="1">
    <name type="scientific">Methanofollis liminatans</name>
    <dbReference type="NCBI Taxonomy" id="2201"/>
    <lineage>
        <taxon>Archaea</taxon>
        <taxon>Methanobacteriati</taxon>
        <taxon>Methanobacteriota</taxon>
        <taxon>Stenosarchaea group</taxon>
        <taxon>Methanomicrobia</taxon>
        <taxon>Methanomicrobiales</taxon>
        <taxon>Methanomicrobiaceae</taxon>
        <taxon>Methanofollis</taxon>
    </lineage>
</organism>
<sequence length="143" mass="16578">MMTEMTVDEMNRQFKTGTVFRAEDVPMSCSPSAKDMEQTLHGVMKMNGLIIKSLEEIAGRGANAVTYRAGKKFGHEVAKYFQKNEDIEEALRELSYILHGQYTFELWKPEDKEHYVVTENGETFIYLVFHDCIVRQTLRRNGM</sequence>
<accession>A0A831LZC6</accession>
<gene>
    <name evidence="1" type="ORF">ENN52_04220</name>
</gene>
<dbReference type="Proteomes" id="UP000885648">
    <property type="component" value="Unassembled WGS sequence"/>
</dbReference>
<evidence type="ECO:0000313" key="1">
    <source>
        <dbReference type="EMBL" id="HDS63322.1"/>
    </source>
</evidence>
<reference evidence="1" key="1">
    <citation type="journal article" date="2020" name="mSystems">
        <title>Genome- and Community-Level Interaction Insights into Carbon Utilization and Element Cycling Functions of Hydrothermarchaeota in Hydrothermal Sediment.</title>
        <authorList>
            <person name="Zhou Z."/>
            <person name="Liu Y."/>
            <person name="Xu W."/>
            <person name="Pan J."/>
            <person name="Luo Z.H."/>
            <person name="Li M."/>
        </authorList>
    </citation>
    <scope>NUCLEOTIDE SEQUENCE</scope>
    <source>
        <strain evidence="1">SpSt-1183</strain>
    </source>
</reference>